<proteinExistence type="predicted"/>
<protein>
    <recommendedName>
        <fullName evidence="5">MORN repeat protein</fullName>
    </recommendedName>
</protein>
<keyword evidence="4" id="KW-1185">Reference proteome</keyword>
<dbReference type="SMART" id="SM00698">
    <property type="entry name" value="MORN"/>
    <property type="match status" value="3"/>
</dbReference>
<dbReference type="PANTHER" id="PTHR23084:SF227">
    <property type="entry name" value="PHOSPHATIDYLINOSITOL-4-PHOSPHATE 5-KINASE RELATED"/>
    <property type="match status" value="1"/>
</dbReference>
<keyword evidence="2" id="KW-0812">Transmembrane</keyword>
<organism evidence="3 4">
    <name type="scientific">Streptococcus moroccensis</name>
    <dbReference type="NCBI Taxonomy" id="1451356"/>
    <lineage>
        <taxon>Bacteria</taxon>
        <taxon>Bacillati</taxon>
        <taxon>Bacillota</taxon>
        <taxon>Bacilli</taxon>
        <taxon>Lactobacillales</taxon>
        <taxon>Streptococcaceae</taxon>
        <taxon>Streptococcus</taxon>
    </lineage>
</organism>
<sequence>MELIQYYYERIKPHLHRRTFEIAAVGLIVLCGLFVLLLSFPKTVKTSYNDGAIVYEGQVVRQKMTGQGKMTFANGDTYEGDFSNGTFQGKGMFRAKSGWSYEGEFVNGLAHGKGKLTTENGVVYEGVFEKGAYQDAN</sequence>
<dbReference type="SUPFAM" id="SSF82185">
    <property type="entry name" value="Histone H3 K4-specific methyltransferase SET7/9 N-terminal domain"/>
    <property type="match status" value="1"/>
</dbReference>
<dbReference type="EMBL" id="JAUSTM010000001">
    <property type="protein sequence ID" value="MDQ0221561.1"/>
    <property type="molecule type" value="Genomic_DNA"/>
</dbReference>
<evidence type="ECO:0000313" key="4">
    <source>
        <dbReference type="Proteomes" id="UP001223079"/>
    </source>
</evidence>
<comment type="caution">
    <text evidence="3">The sequence shown here is derived from an EMBL/GenBank/DDBJ whole genome shotgun (WGS) entry which is preliminary data.</text>
</comment>
<evidence type="ECO:0000256" key="2">
    <source>
        <dbReference type="SAM" id="Phobius"/>
    </source>
</evidence>
<dbReference type="Pfam" id="PF02493">
    <property type="entry name" value="MORN"/>
    <property type="match status" value="3"/>
</dbReference>
<dbReference type="Proteomes" id="UP001223079">
    <property type="component" value="Unassembled WGS sequence"/>
</dbReference>
<feature type="transmembrane region" description="Helical" evidence="2">
    <location>
        <begin position="20"/>
        <end position="40"/>
    </location>
</feature>
<evidence type="ECO:0000313" key="3">
    <source>
        <dbReference type="EMBL" id="MDQ0221561.1"/>
    </source>
</evidence>
<keyword evidence="2" id="KW-0472">Membrane</keyword>
<gene>
    <name evidence="3" type="ORF">J2S23_000092</name>
</gene>
<evidence type="ECO:0008006" key="5">
    <source>
        <dbReference type="Google" id="ProtNLM"/>
    </source>
</evidence>
<dbReference type="RefSeq" id="WP_307120800.1">
    <property type="nucleotide sequence ID" value="NZ_JAUSTM010000001.1"/>
</dbReference>
<evidence type="ECO:0000256" key="1">
    <source>
        <dbReference type="ARBA" id="ARBA00022737"/>
    </source>
</evidence>
<dbReference type="PANTHER" id="PTHR23084">
    <property type="entry name" value="PHOSPHATIDYLINOSITOL-4-PHOSPHATE 5-KINASE RELATED"/>
    <property type="match status" value="1"/>
</dbReference>
<dbReference type="Gene3D" id="2.20.110.10">
    <property type="entry name" value="Histone H3 K4-specific methyltransferase SET7/9 N-terminal domain"/>
    <property type="match status" value="2"/>
</dbReference>
<dbReference type="InterPro" id="IPR003409">
    <property type="entry name" value="MORN"/>
</dbReference>
<name>A0ABT9YNI9_9STRE</name>
<accession>A0ABT9YNI9</accession>
<reference evidence="3 4" key="1">
    <citation type="submission" date="2023-07" db="EMBL/GenBank/DDBJ databases">
        <title>Genomic Encyclopedia of Type Strains, Phase IV (KMG-IV): sequencing the most valuable type-strain genomes for metagenomic binning, comparative biology and taxonomic classification.</title>
        <authorList>
            <person name="Goeker M."/>
        </authorList>
    </citation>
    <scope>NUCLEOTIDE SEQUENCE [LARGE SCALE GENOMIC DNA]</scope>
    <source>
        <strain evidence="3 4">DSM 105143</strain>
    </source>
</reference>
<keyword evidence="1" id="KW-0677">Repeat</keyword>
<keyword evidence="2" id="KW-1133">Transmembrane helix</keyword>